<keyword evidence="1" id="KW-0732">Signal</keyword>
<dbReference type="Pfam" id="PF00326">
    <property type="entry name" value="Peptidase_S9"/>
    <property type="match status" value="1"/>
</dbReference>
<dbReference type="SUPFAM" id="SSF82171">
    <property type="entry name" value="DPP6 N-terminal domain-like"/>
    <property type="match status" value="1"/>
</dbReference>
<evidence type="ECO:0000313" key="4">
    <source>
        <dbReference type="EMBL" id="MDO7874866.1"/>
    </source>
</evidence>
<feature type="chain" id="PRO_5045802318" evidence="1">
    <location>
        <begin position="21"/>
        <end position="742"/>
    </location>
</feature>
<gene>
    <name evidence="4" type="ORF">Q5H93_09000</name>
</gene>
<feature type="domain" description="Peptidase S9 prolyl oligopeptidase catalytic" evidence="2">
    <location>
        <begin position="548"/>
        <end position="742"/>
    </location>
</feature>
<proteinExistence type="predicted"/>
<dbReference type="Pfam" id="PF00930">
    <property type="entry name" value="DPPIV_N"/>
    <property type="match status" value="1"/>
</dbReference>
<dbReference type="Gene3D" id="3.40.50.1820">
    <property type="entry name" value="alpha/beta hydrolase"/>
    <property type="match status" value="1"/>
</dbReference>
<organism evidence="4 5">
    <name type="scientific">Hymenobacter aranciens</name>
    <dbReference type="NCBI Taxonomy" id="3063996"/>
    <lineage>
        <taxon>Bacteria</taxon>
        <taxon>Pseudomonadati</taxon>
        <taxon>Bacteroidota</taxon>
        <taxon>Cytophagia</taxon>
        <taxon>Cytophagales</taxon>
        <taxon>Hymenobacteraceae</taxon>
        <taxon>Hymenobacter</taxon>
    </lineage>
</organism>
<evidence type="ECO:0000256" key="1">
    <source>
        <dbReference type="SAM" id="SignalP"/>
    </source>
</evidence>
<name>A0ABT9B9C3_9BACT</name>
<evidence type="ECO:0000313" key="5">
    <source>
        <dbReference type="Proteomes" id="UP001176429"/>
    </source>
</evidence>
<sequence>MHVRSFILAALLAANGPALLPGLAPTAVFAQQKQALTLEDIWAKPTFRAATVPGFDWMKDGRYYASLDEGSLVQHEATTGKAAATLVTASALQLPGGARPLAVDGYSFNADEQKVLFTTDTEPIYRRSSRASYYVFDRSTRKLTALSAGGKQSYATFSPDGKRVAFVRDNNVYLVDLGTMKETAVTTTGVRNQLIHGSCDWVYEEEFEFAQAFFWSPDSRQIAFYSFDESQVPEYNMQEWGKLYPEDYRYKYPKAGEKNSVVSISSYDVASTRTTKMDVGPVADQYIPRVTWTQTPNLLSIRRMNRLQNKLEILHGDVTTGKTSVALTDTDKAYVEVTDDDLYYLPGGKQFIFASEKDGYRHLYLHDMSGKEVRQLTKGSWEVSDVARVDAKNGLVYFTSTQEAPMQRHLYRAKLSGGNAERLGEAGVGTDVINLAPDCRYYLNYHSQAGQPQVVSLRDGRTGKLVKTLEDNAKLRHTLSQYTLGSHEFISFKTSDGTQLNGWMIKPANFDANKKYPVLMHVYGGPGSQTVKDDAGGGTAFTNYLWHQLLAQNGYIVVSVDGRGTGARGAAFKKSTYANLGKLETIDQGEGAKYLATLPYVDKSRIGIWGWSFGGYMTALAMTKNADLFKMGISVAPVTNWRYYDTVYTERFLKTPQENPGGYDDNSPVQFAKQLKGKYLLVHGTGDDNVHFQNSIAWVDALIKADKSYQTLYYPNRNHGIYGGNTRLHLYRQMTDFVLQNL</sequence>
<protein>
    <submittedName>
        <fullName evidence="4">S9 family peptidase</fullName>
    </submittedName>
</protein>
<comment type="caution">
    <text evidence="4">The sequence shown here is derived from an EMBL/GenBank/DDBJ whole genome shotgun (WGS) entry which is preliminary data.</text>
</comment>
<dbReference type="EMBL" id="JAUQSY010000005">
    <property type="protein sequence ID" value="MDO7874866.1"/>
    <property type="molecule type" value="Genomic_DNA"/>
</dbReference>
<dbReference type="Gene3D" id="2.140.10.30">
    <property type="entry name" value="Dipeptidylpeptidase IV, N-terminal domain"/>
    <property type="match status" value="1"/>
</dbReference>
<feature type="domain" description="Dipeptidylpeptidase IV N-terminal" evidence="3">
    <location>
        <begin position="110"/>
        <end position="452"/>
    </location>
</feature>
<dbReference type="InterPro" id="IPR001375">
    <property type="entry name" value="Peptidase_S9_cat"/>
</dbReference>
<dbReference type="Proteomes" id="UP001176429">
    <property type="component" value="Unassembled WGS sequence"/>
</dbReference>
<dbReference type="SUPFAM" id="SSF53474">
    <property type="entry name" value="alpha/beta-Hydrolases"/>
    <property type="match status" value="1"/>
</dbReference>
<feature type="signal peptide" evidence="1">
    <location>
        <begin position="1"/>
        <end position="20"/>
    </location>
</feature>
<dbReference type="PANTHER" id="PTHR11731">
    <property type="entry name" value="PROTEASE FAMILY S9B,C DIPEPTIDYL-PEPTIDASE IV-RELATED"/>
    <property type="match status" value="1"/>
</dbReference>
<accession>A0ABT9B9C3</accession>
<dbReference type="PANTHER" id="PTHR11731:SF193">
    <property type="entry name" value="DIPEPTIDYL PEPTIDASE 9"/>
    <property type="match status" value="1"/>
</dbReference>
<evidence type="ECO:0000259" key="3">
    <source>
        <dbReference type="Pfam" id="PF00930"/>
    </source>
</evidence>
<keyword evidence="5" id="KW-1185">Reference proteome</keyword>
<dbReference type="RefSeq" id="WP_305006182.1">
    <property type="nucleotide sequence ID" value="NZ_JAUQSY010000005.1"/>
</dbReference>
<reference evidence="4" key="1">
    <citation type="submission" date="2023-07" db="EMBL/GenBank/DDBJ databases">
        <authorList>
            <person name="Kim M.K."/>
        </authorList>
    </citation>
    <scope>NUCLEOTIDE SEQUENCE</scope>
    <source>
        <strain evidence="4">ASUV-10-1</strain>
    </source>
</reference>
<dbReference type="InterPro" id="IPR002469">
    <property type="entry name" value="Peptidase_S9B_N"/>
</dbReference>
<dbReference type="InterPro" id="IPR029058">
    <property type="entry name" value="AB_hydrolase_fold"/>
</dbReference>
<evidence type="ECO:0000259" key="2">
    <source>
        <dbReference type="Pfam" id="PF00326"/>
    </source>
</evidence>
<dbReference type="InterPro" id="IPR050278">
    <property type="entry name" value="Serine_Prot_S9B/DPPIV"/>
</dbReference>